<organism evidence="2 3">
    <name type="scientific">Dipteronia sinensis</name>
    <dbReference type="NCBI Taxonomy" id="43782"/>
    <lineage>
        <taxon>Eukaryota</taxon>
        <taxon>Viridiplantae</taxon>
        <taxon>Streptophyta</taxon>
        <taxon>Embryophyta</taxon>
        <taxon>Tracheophyta</taxon>
        <taxon>Spermatophyta</taxon>
        <taxon>Magnoliopsida</taxon>
        <taxon>eudicotyledons</taxon>
        <taxon>Gunneridae</taxon>
        <taxon>Pentapetalae</taxon>
        <taxon>rosids</taxon>
        <taxon>malvids</taxon>
        <taxon>Sapindales</taxon>
        <taxon>Sapindaceae</taxon>
        <taxon>Hippocastanoideae</taxon>
        <taxon>Acereae</taxon>
        <taxon>Dipteronia</taxon>
    </lineage>
</organism>
<accession>A0AAE0AJN1</accession>
<sequence length="120" mass="14017">MSVGNVLQFSCVLDDREHKHYWMVFLVIYLVQLKLVTMNLTRHAKNEEKVMLARNPNEPLVALAFKLEEGCFGHLTYLSMPFEVTELYECQYKDFQEAHAGKELQSLLPIVHQVPQLYFA</sequence>
<proteinExistence type="predicted"/>
<protein>
    <submittedName>
        <fullName evidence="2">Uncharacterized protein</fullName>
    </submittedName>
</protein>
<evidence type="ECO:0000313" key="3">
    <source>
        <dbReference type="Proteomes" id="UP001281410"/>
    </source>
</evidence>
<name>A0AAE0AJN1_9ROSI</name>
<gene>
    <name evidence="2" type="ORF">Dsin_012592</name>
</gene>
<keyword evidence="3" id="KW-1185">Reference proteome</keyword>
<dbReference type="EMBL" id="JANJYJ010000004">
    <property type="protein sequence ID" value="KAK3218622.1"/>
    <property type="molecule type" value="Genomic_DNA"/>
</dbReference>
<feature type="transmembrane region" description="Helical" evidence="1">
    <location>
        <begin position="20"/>
        <end position="41"/>
    </location>
</feature>
<comment type="caution">
    <text evidence="2">The sequence shown here is derived from an EMBL/GenBank/DDBJ whole genome shotgun (WGS) entry which is preliminary data.</text>
</comment>
<dbReference type="Proteomes" id="UP001281410">
    <property type="component" value="Unassembled WGS sequence"/>
</dbReference>
<evidence type="ECO:0000256" key="1">
    <source>
        <dbReference type="SAM" id="Phobius"/>
    </source>
</evidence>
<reference evidence="2" key="1">
    <citation type="journal article" date="2023" name="Plant J.">
        <title>Genome sequences and population genomics provide insights into the demographic history, inbreeding, and mutation load of two 'living fossil' tree species of Dipteronia.</title>
        <authorList>
            <person name="Feng Y."/>
            <person name="Comes H.P."/>
            <person name="Chen J."/>
            <person name="Zhu S."/>
            <person name="Lu R."/>
            <person name="Zhang X."/>
            <person name="Li P."/>
            <person name="Qiu J."/>
            <person name="Olsen K.M."/>
            <person name="Qiu Y."/>
        </authorList>
    </citation>
    <scope>NUCLEOTIDE SEQUENCE</scope>
    <source>
        <strain evidence="2">NBL</strain>
    </source>
</reference>
<evidence type="ECO:0000313" key="2">
    <source>
        <dbReference type="EMBL" id="KAK3218622.1"/>
    </source>
</evidence>
<keyword evidence="1" id="KW-0472">Membrane</keyword>
<dbReference type="AlphaFoldDB" id="A0AAE0AJN1"/>
<keyword evidence="1" id="KW-0812">Transmembrane</keyword>
<keyword evidence="1" id="KW-1133">Transmembrane helix</keyword>